<evidence type="ECO:0000313" key="2">
    <source>
        <dbReference type="Proteomes" id="UP000320179"/>
    </source>
</evidence>
<dbReference type="EMBL" id="CP017174">
    <property type="protein sequence ID" value="QDE72192.1"/>
    <property type="molecule type" value="Genomic_DNA"/>
</dbReference>
<organism evidence="1 2">
    <name type="scientific">Myxococcus xanthus</name>
    <dbReference type="NCBI Taxonomy" id="34"/>
    <lineage>
        <taxon>Bacteria</taxon>
        <taxon>Pseudomonadati</taxon>
        <taxon>Myxococcota</taxon>
        <taxon>Myxococcia</taxon>
        <taxon>Myxococcales</taxon>
        <taxon>Cystobacterineae</taxon>
        <taxon>Myxococcaceae</taxon>
        <taxon>Myxococcus</taxon>
    </lineage>
</organism>
<reference evidence="1 2" key="1">
    <citation type="journal article" date="2019" name="Science">
        <title>Social genes are selection hotspots in kin groups of a soil microbe.</title>
        <authorList>
            <person name="Wielgoss S."/>
            <person name="Wolfensberger R."/>
            <person name="Sun L."/>
            <person name="Fiegna F."/>
            <person name="Velicer G.J."/>
        </authorList>
    </citation>
    <scope>NUCLEOTIDE SEQUENCE [LARGE SCALE GENOMIC DNA]</scope>
    <source>
        <strain evidence="1 2">MC3.5.9c15</strain>
    </source>
</reference>
<dbReference type="Proteomes" id="UP000320179">
    <property type="component" value="Chromosome"/>
</dbReference>
<proteinExistence type="predicted"/>
<gene>
    <name evidence="1" type="ORF">BHS09_37395</name>
</gene>
<dbReference type="AlphaFoldDB" id="A0AAE6G7F8"/>
<accession>A0AAE6G7F8</accession>
<evidence type="ECO:0000313" key="1">
    <source>
        <dbReference type="EMBL" id="QDE72192.1"/>
    </source>
</evidence>
<dbReference type="RefSeq" id="WP_140796252.1">
    <property type="nucleotide sequence ID" value="NZ_CP017169.1"/>
</dbReference>
<name>A0AAE6G7F8_MYXXA</name>
<sequence>MSFSGMLPLQLATVDIAPVGEQLIAVGGLVVAGLGALWAAWTRPSAQPVPVPIPVRGGSSRRNPRR</sequence>
<protein>
    <submittedName>
        <fullName evidence="1">Uncharacterized protein</fullName>
    </submittedName>
</protein>